<dbReference type="EMBL" id="JAPDPI010000019">
    <property type="protein sequence ID" value="MCW3806084.1"/>
    <property type="molecule type" value="Genomic_DNA"/>
</dbReference>
<dbReference type="InterPro" id="IPR050789">
    <property type="entry name" value="Diverse_Enzym_Activities"/>
</dbReference>
<evidence type="ECO:0000313" key="2">
    <source>
        <dbReference type="EMBL" id="MCW3806084.1"/>
    </source>
</evidence>
<sequence length="377" mass="41789">MIKSVLFVVMLVVFGCNMNNGHNNLILKKDNPFQTLIDSVVVSNGGVAGIIIHIESPGLNISWTGCAGADKVDSAPNLKTDQPFRVASITKTYVATAILLLAEQNKLNIDDSVELYLSGESTGMLKSEGYQTGKVTIRSLLNHTSGIFDYAMSDYYFNKINADPNHKWSRKEQLEIAMQYGEPLGEPNEQFHYSDTGYILLGEIIESITGKTLAKSLRDLIGFEKSGLNATWTEFIEPKPKEMPDIVHPYYSGKDFYATHPSIDLFGGGGLVSTAPDLAHFFQLLFSNGVFTEHSTLETMLAKTKLPNKLQAVQDYRLGIQVTEINGYEVYYHMGIWGTIAAYIPELNSTVVSNFTNSYDPEIIVKSISILENLTKK</sequence>
<evidence type="ECO:0000313" key="3">
    <source>
        <dbReference type="Proteomes" id="UP001207408"/>
    </source>
</evidence>
<accession>A0AAE3MEK1</accession>
<name>A0AAE3MEK1_9BACT</name>
<evidence type="ECO:0000259" key="1">
    <source>
        <dbReference type="Pfam" id="PF00144"/>
    </source>
</evidence>
<gene>
    <name evidence="2" type="ORF">OM074_10630</name>
</gene>
<dbReference type="PANTHER" id="PTHR43283">
    <property type="entry name" value="BETA-LACTAMASE-RELATED"/>
    <property type="match status" value="1"/>
</dbReference>
<dbReference type="Pfam" id="PF00144">
    <property type="entry name" value="Beta-lactamase"/>
    <property type="match status" value="1"/>
</dbReference>
<dbReference type="InterPro" id="IPR001466">
    <property type="entry name" value="Beta-lactam-related"/>
</dbReference>
<reference evidence="2" key="1">
    <citation type="submission" date="2022-10" db="EMBL/GenBank/DDBJ databases">
        <authorList>
            <person name="Yu W.X."/>
        </authorList>
    </citation>
    <scope>NUCLEOTIDE SEQUENCE</scope>
    <source>
        <strain evidence="2">D04</strain>
    </source>
</reference>
<dbReference type="AlphaFoldDB" id="A0AAE3MEK1"/>
<dbReference type="RefSeq" id="WP_301199456.1">
    <property type="nucleotide sequence ID" value="NZ_JAPDPI010000019.1"/>
</dbReference>
<feature type="domain" description="Beta-lactamase-related" evidence="1">
    <location>
        <begin position="72"/>
        <end position="356"/>
    </location>
</feature>
<dbReference type="SUPFAM" id="SSF56601">
    <property type="entry name" value="beta-lactamase/transpeptidase-like"/>
    <property type="match status" value="1"/>
</dbReference>
<dbReference type="InterPro" id="IPR012338">
    <property type="entry name" value="Beta-lactam/transpept-like"/>
</dbReference>
<dbReference type="Gene3D" id="3.40.710.10">
    <property type="entry name" value="DD-peptidase/beta-lactamase superfamily"/>
    <property type="match status" value="1"/>
</dbReference>
<keyword evidence="3" id="KW-1185">Reference proteome</keyword>
<dbReference type="Proteomes" id="UP001207408">
    <property type="component" value="Unassembled WGS sequence"/>
</dbReference>
<proteinExistence type="predicted"/>
<dbReference type="PROSITE" id="PS51257">
    <property type="entry name" value="PROKAR_LIPOPROTEIN"/>
    <property type="match status" value="1"/>
</dbReference>
<organism evidence="2 3">
    <name type="scientific">Plebeiibacterium marinum</name>
    <dbReference type="NCBI Taxonomy" id="2992111"/>
    <lineage>
        <taxon>Bacteria</taxon>
        <taxon>Pseudomonadati</taxon>
        <taxon>Bacteroidota</taxon>
        <taxon>Bacteroidia</taxon>
        <taxon>Marinilabiliales</taxon>
        <taxon>Marinilabiliaceae</taxon>
        <taxon>Plebeiibacterium</taxon>
    </lineage>
</organism>
<comment type="caution">
    <text evidence="2">The sequence shown here is derived from an EMBL/GenBank/DDBJ whole genome shotgun (WGS) entry which is preliminary data.</text>
</comment>
<protein>
    <submittedName>
        <fullName evidence="2">Beta-lactamase family protein</fullName>
    </submittedName>
</protein>